<gene>
    <name evidence="1" type="ORF">Afe05nite_82110</name>
</gene>
<dbReference type="RefSeq" id="WP_203822714.1">
    <property type="nucleotide sequence ID" value="NZ_BAAABP010000035.1"/>
</dbReference>
<accession>A0A919JFQ2</accession>
<comment type="caution">
    <text evidence="1">The sequence shown here is derived from an EMBL/GenBank/DDBJ whole genome shotgun (WGS) entry which is preliminary data.</text>
</comment>
<organism evidence="1 2">
    <name type="scientific">Paractinoplanes ferrugineus</name>
    <dbReference type="NCBI Taxonomy" id="113564"/>
    <lineage>
        <taxon>Bacteria</taxon>
        <taxon>Bacillati</taxon>
        <taxon>Actinomycetota</taxon>
        <taxon>Actinomycetes</taxon>
        <taxon>Micromonosporales</taxon>
        <taxon>Micromonosporaceae</taxon>
        <taxon>Paractinoplanes</taxon>
    </lineage>
</organism>
<proteinExistence type="predicted"/>
<dbReference type="AlphaFoldDB" id="A0A919JFQ2"/>
<dbReference type="EMBL" id="BOMM01000083">
    <property type="protein sequence ID" value="GIE16371.1"/>
    <property type="molecule type" value="Genomic_DNA"/>
</dbReference>
<dbReference type="Proteomes" id="UP000598174">
    <property type="component" value="Unassembled WGS sequence"/>
</dbReference>
<keyword evidence="2" id="KW-1185">Reference proteome</keyword>
<sequence>MVPQWIANLIGESRATALPVVVVYFTYRLTCRVLAPLTIASLVVVVGGKERSERALRLVELLKGPRKELDDAEGQDDAPV</sequence>
<reference evidence="1" key="1">
    <citation type="submission" date="2021-01" db="EMBL/GenBank/DDBJ databases">
        <title>Whole genome shotgun sequence of Actinoplanes ferrugineus NBRC 15555.</title>
        <authorList>
            <person name="Komaki H."/>
            <person name="Tamura T."/>
        </authorList>
    </citation>
    <scope>NUCLEOTIDE SEQUENCE</scope>
    <source>
        <strain evidence="1">NBRC 15555</strain>
    </source>
</reference>
<protein>
    <submittedName>
        <fullName evidence="1">Uncharacterized protein</fullName>
    </submittedName>
</protein>
<name>A0A919JFQ2_9ACTN</name>
<evidence type="ECO:0000313" key="2">
    <source>
        <dbReference type="Proteomes" id="UP000598174"/>
    </source>
</evidence>
<evidence type="ECO:0000313" key="1">
    <source>
        <dbReference type="EMBL" id="GIE16371.1"/>
    </source>
</evidence>